<keyword evidence="4 7" id="KW-1133">Transmembrane helix</keyword>
<feature type="compositionally biased region" description="Pro residues" evidence="6">
    <location>
        <begin position="204"/>
        <end position="216"/>
    </location>
</feature>
<feature type="compositionally biased region" description="Gly residues" evidence="6">
    <location>
        <begin position="35"/>
        <end position="60"/>
    </location>
</feature>
<reference evidence="9" key="3">
    <citation type="journal article" name="Syst. Appl. Microbiol.">
        <title>Streptomyces alkaliterrae sp. nov., isolated from an alkaline soil, and emended descriptions of Streptomyces alkaliphilus, Streptomyces calidiresistens and Streptomyces durbertensis.</title>
        <authorList>
            <person name="Swiecimska M."/>
            <person name="Golinska P."/>
            <person name="Nouioui I."/>
            <person name="Wypij M."/>
            <person name="Rai M."/>
            <person name="Sangal V."/>
            <person name="Goodfellow M."/>
        </authorList>
    </citation>
    <scope>NUCLEOTIDE SEQUENCE</scope>
    <source>
        <strain evidence="9">OF8</strain>
    </source>
</reference>
<dbReference type="GO" id="GO:0005886">
    <property type="term" value="C:plasma membrane"/>
    <property type="evidence" value="ECO:0007669"/>
    <property type="project" value="UniProtKB-SubCell"/>
</dbReference>
<proteinExistence type="predicted"/>
<feature type="transmembrane region" description="Helical" evidence="7">
    <location>
        <begin position="145"/>
        <end position="164"/>
    </location>
</feature>
<gene>
    <name evidence="10" type="ORF">FNX44_014500</name>
    <name evidence="9" type="ORF">H3147_08215</name>
</gene>
<dbReference type="EMBL" id="JABJXA010000034">
    <property type="protein sequence ID" value="MBB1258815.1"/>
    <property type="molecule type" value="Genomic_DNA"/>
</dbReference>
<comment type="subcellular location">
    <subcellularLocation>
        <location evidence="1">Cell membrane</location>
        <topology evidence="1">Single-pass membrane protein</topology>
    </subcellularLocation>
</comment>
<evidence type="ECO:0000313" key="10">
    <source>
        <dbReference type="EMBL" id="MQS03060.1"/>
    </source>
</evidence>
<feature type="transmembrane region" description="Helical" evidence="7">
    <location>
        <begin position="324"/>
        <end position="342"/>
    </location>
</feature>
<keyword evidence="3 7" id="KW-0812">Transmembrane</keyword>
<keyword evidence="2" id="KW-1003">Cell membrane</keyword>
<keyword evidence="5 7" id="KW-0472">Membrane</keyword>
<accession>A0A5P0YT25</accession>
<dbReference type="OrthoDB" id="3535301at2"/>
<feature type="transmembrane region" description="Helical" evidence="7">
    <location>
        <begin position="293"/>
        <end position="317"/>
    </location>
</feature>
<dbReference type="InterPro" id="IPR052027">
    <property type="entry name" value="PspC"/>
</dbReference>
<organism evidence="10 11">
    <name type="scientific">Streptomyces alkaliterrae</name>
    <dbReference type="NCBI Taxonomy" id="2213162"/>
    <lineage>
        <taxon>Bacteria</taxon>
        <taxon>Bacillati</taxon>
        <taxon>Actinomycetota</taxon>
        <taxon>Actinomycetes</taxon>
        <taxon>Kitasatosporales</taxon>
        <taxon>Streptomycetaceae</taxon>
        <taxon>Streptomyces</taxon>
    </lineage>
</organism>
<dbReference type="Proteomes" id="UP000320857">
    <property type="component" value="Unassembled WGS sequence"/>
</dbReference>
<evidence type="ECO:0000256" key="7">
    <source>
        <dbReference type="SAM" id="Phobius"/>
    </source>
</evidence>
<dbReference type="AlphaFoldDB" id="A0A5P0YT25"/>
<evidence type="ECO:0000256" key="4">
    <source>
        <dbReference type="ARBA" id="ARBA00022989"/>
    </source>
</evidence>
<evidence type="ECO:0000313" key="12">
    <source>
        <dbReference type="Proteomes" id="UP000517765"/>
    </source>
</evidence>
<evidence type="ECO:0000256" key="6">
    <source>
        <dbReference type="SAM" id="MobiDB-lite"/>
    </source>
</evidence>
<dbReference type="Pfam" id="PF04024">
    <property type="entry name" value="PspC"/>
    <property type="match status" value="1"/>
</dbReference>
<evidence type="ECO:0000313" key="9">
    <source>
        <dbReference type="EMBL" id="MBB1258815.1"/>
    </source>
</evidence>
<keyword evidence="11" id="KW-1185">Reference proteome</keyword>
<dbReference type="InterPro" id="IPR007168">
    <property type="entry name" value="Phageshock_PspC_N"/>
</dbReference>
<feature type="region of interest" description="Disordered" evidence="6">
    <location>
        <begin position="1"/>
        <end position="76"/>
    </location>
</feature>
<evidence type="ECO:0000256" key="3">
    <source>
        <dbReference type="ARBA" id="ARBA00022692"/>
    </source>
</evidence>
<dbReference type="PANTHER" id="PTHR33885:SF3">
    <property type="entry name" value="PHAGE SHOCK PROTEIN C"/>
    <property type="match status" value="1"/>
</dbReference>
<feature type="compositionally biased region" description="Pro residues" evidence="6">
    <location>
        <begin position="251"/>
        <end position="263"/>
    </location>
</feature>
<reference evidence="12" key="2">
    <citation type="submission" date="2020-05" db="EMBL/GenBank/DDBJ databases">
        <title>Classification of alakaliphilic streptomycetes isolated from an alkaline soil next to Lonar Crater, India and a proposal for the recognition of Streptomyces alkaliterrae sp. nov.</title>
        <authorList>
            <person name="Golinska P."/>
        </authorList>
    </citation>
    <scope>NUCLEOTIDE SEQUENCE [LARGE SCALE GENOMIC DNA]</scope>
    <source>
        <strain evidence="12">OF8</strain>
    </source>
</reference>
<dbReference type="EMBL" id="VJYK02000136">
    <property type="protein sequence ID" value="MQS03060.1"/>
    <property type="molecule type" value="Genomic_DNA"/>
</dbReference>
<comment type="caution">
    <text evidence="10">The sequence shown here is derived from an EMBL/GenBank/DDBJ whole genome shotgun (WGS) entry which is preliminary data.</text>
</comment>
<feature type="transmembrane region" description="Helical" evidence="7">
    <location>
        <begin position="98"/>
        <end position="124"/>
    </location>
</feature>
<feature type="compositionally biased region" description="Low complexity" evidence="6">
    <location>
        <begin position="21"/>
        <end position="34"/>
    </location>
</feature>
<feature type="domain" description="Phage shock protein PspC N-terminal" evidence="8">
    <location>
        <begin position="72"/>
        <end position="128"/>
    </location>
</feature>
<feature type="compositionally biased region" description="Gly residues" evidence="6">
    <location>
        <begin position="8"/>
        <end position="20"/>
    </location>
</feature>
<name>A0A5P0YT25_9ACTN</name>
<protein>
    <submittedName>
        <fullName evidence="10">PspC domain-containing protein</fullName>
    </submittedName>
</protein>
<dbReference type="PANTHER" id="PTHR33885">
    <property type="entry name" value="PHAGE SHOCK PROTEIN C"/>
    <property type="match status" value="1"/>
</dbReference>
<sequence length="485" mass="49439">MTEQRWGAGAGAGGPVGGGARRSTAGAGGADDVTGGTGADGTRGDGGVGGPDSGAGGGWGPHQPPPGRAHGRLERSRRHKVVGGVCGGLGRHFDVDPIIFRVPVAALAVLSGLGLLFYGFAWLFMPMEDEDENEVRRLLSGRVELSSLAAVLCALAGTGLVLASLDNSRVLTFGVLVGAAVGAAAYWSQNRRTDAEEGAESRPQAPPEAQAPPAPAGPSWWREPQTADSYLWGPEEMDGGAADELWRPPEGRPAPPVEKAPPRPASLGGLVFTGALAAAVAGGALAWPTQPLGTALVIAFGCALAVFGLGLLISAFIGRLGGGTIVNVVLTGVLLVGAAALPSDITTNWGERFWRPATAAELRTDYRIGTGRGVLDLSGLELEDDQTVRTSVRVAAGELEVIVPKDALVEVDLSVGLGGYQLPQATTGSGDGSVHGGGFRVTEKYSIAPSGRGDPKGTIELRLDLGLGGANVVREGETAWEGSRP</sequence>
<evidence type="ECO:0000313" key="11">
    <source>
        <dbReference type="Proteomes" id="UP000320857"/>
    </source>
</evidence>
<evidence type="ECO:0000259" key="8">
    <source>
        <dbReference type="Pfam" id="PF04024"/>
    </source>
</evidence>
<reference evidence="10 11" key="1">
    <citation type="submission" date="2019-10" db="EMBL/GenBank/DDBJ databases">
        <title>Streptomyces sp. nov., a novel actinobacterium isolated from alkaline environment.</title>
        <authorList>
            <person name="Golinska P."/>
        </authorList>
    </citation>
    <scope>NUCLEOTIDE SEQUENCE [LARGE SCALE GENOMIC DNA]</scope>
    <source>
        <strain evidence="10 11">OF1</strain>
    </source>
</reference>
<feature type="transmembrane region" description="Helical" evidence="7">
    <location>
        <begin position="170"/>
        <end position="187"/>
    </location>
</feature>
<feature type="region of interest" description="Disordered" evidence="6">
    <location>
        <begin position="241"/>
        <end position="263"/>
    </location>
</feature>
<evidence type="ECO:0000256" key="1">
    <source>
        <dbReference type="ARBA" id="ARBA00004162"/>
    </source>
</evidence>
<feature type="transmembrane region" description="Helical" evidence="7">
    <location>
        <begin position="267"/>
        <end position="287"/>
    </location>
</feature>
<evidence type="ECO:0000256" key="2">
    <source>
        <dbReference type="ARBA" id="ARBA00022475"/>
    </source>
</evidence>
<dbReference type="Proteomes" id="UP000517765">
    <property type="component" value="Unassembled WGS sequence"/>
</dbReference>
<feature type="region of interest" description="Disordered" evidence="6">
    <location>
        <begin position="192"/>
        <end position="222"/>
    </location>
</feature>
<dbReference type="RefSeq" id="WP_143648643.1">
    <property type="nucleotide sequence ID" value="NZ_JABJXA010000034.1"/>
</dbReference>
<evidence type="ECO:0000256" key="5">
    <source>
        <dbReference type="ARBA" id="ARBA00023136"/>
    </source>
</evidence>